<dbReference type="STRING" id="247490.KSU1_C0510"/>
<dbReference type="EMBL" id="BAFH01000003">
    <property type="protein sequence ID" value="GAB62106.1"/>
    <property type="molecule type" value="Genomic_DNA"/>
</dbReference>
<evidence type="ECO:0000313" key="1">
    <source>
        <dbReference type="EMBL" id="GAB62106.1"/>
    </source>
</evidence>
<proteinExistence type="predicted"/>
<keyword evidence="2" id="KW-1185">Reference proteome</keyword>
<evidence type="ECO:0000313" key="2">
    <source>
        <dbReference type="Proteomes" id="UP000002985"/>
    </source>
</evidence>
<reference evidence="1 2" key="1">
    <citation type="journal article" date="2012" name="FEBS Lett.">
        <title>Anammox organism KSU-1 expresses a NirK-type copper-containing nitrite reductase instead of a NirS-type with cytochrome cd1.</title>
        <authorList>
            <person name="Hira D."/>
            <person name="Toh H."/>
            <person name="Migita C.T."/>
            <person name="Okubo H."/>
            <person name="Nishiyama T."/>
            <person name="Hattori M."/>
            <person name="Furukawa K."/>
            <person name="Fujii T."/>
        </authorList>
    </citation>
    <scope>NUCLEOTIDE SEQUENCE [LARGE SCALE GENOMIC DNA]</scope>
</reference>
<dbReference type="Proteomes" id="UP000002985">
    <property type="component" value="Unassembled WGS sequence"/>
</dbReference>
<sequence length="309" mass="35752">MVLGSCVTIEANDSSQLKEQEITLKNASLVVTYEIWRCIRKQGIKEDATDLIQHGDEQFIRIDEIKNTEDRNDRNELYIAFRAQEVNGLPGSYILRLGIKHRDPLIHGYLFIDQARLIERNKSYLFELKAKAIGQIEAGLLYGRQPQLKTSLFSCPEAELFEPYTVTFLKTHEIKQSLKIESKVINEEWDEIHIVIDPSLLKEAKFIDECEELLDTLDKEFSSSQDFVFLWDKSKVMSNLEDIILSTEQRTKLKYHILMKITYKNTREEITRNGTSFIPQLRQNISVKEPNGKVVGGEIRIGVEQLADK</sequence>
<gene>
    <name evidence="1" type="ORF">KSU1_C0510</name>
</gene>
<name>I3IK61_9BACT</name>
<dbReference type="AlphaFoldDB" id="I3IK61"/>
<comment type="caution">
    <text evidence="1">The sequence shown here is derived from an EMBL/GenBank/DDBJ whole genome shotgun (WGS) entry which is preliminary data.</text>
</comment>
<accession>I3IK61</accession>
<organism evidence="1 2">
    <name type="scientific">Candidatus Jettenia caeni</name>
    <dbReference type="NCBI Taxonomy" id="247490"/>
    <lineage>
        <taxon>Bacteria</taxon>
        <taxon>Pseudomonadati</taxon>
        <taxon>Planctomycetota</taxon>
        <taxon>Candidatus Brocadiia</taxon>
        <taxon>Candidatus Brocadiales</taxon>
        <taxon>Candidatus Brocadiaceae</taxon>
        <taxon>Candidatus Jettenia</taxon>
    </lineage>
</organism>
<protein>
    <submittedName>
        <fullName evidence="1">Uncharacterized protein</fullName>
    </submittedName>
</protein>